<dbReference type="HOGENOM" id="CLU_012232_0_0_1"/>
<keyword evidence="3" id="KW-1185">Reference proteome</keyword>
<proteinExistence type="predicted"/>
<evidence type="ECO:0000256" key="1">
    <source>
        <dbReference type="SAM" id="MobiDB-lite"/>
    </source>
</evidence>
<dbReference type="Proteomes" id="UP000001861">
    <property type="component" value="Unassembled WGS sequence"/>
</dbReference>
<protein>
    <submittedName>
        <fullName evidence="2">Uncharacterized protein</fullName>
    </submittedName>
</protein>
<dbReference type="GeneID" id="6013443"/>
<dbReference type="EMBL" id="AACS02000005">
    <property type="protein sequence ID" value="EAU84506.2"/>
    <property type="molecule type" value="Genomic_DNA"/>
</dbReference>
<gene>
    <name evidence="2" type="ORF">CC1G_00025</name>
</gene>
<dbReference type="InParanoid" id="A8NWH0"/>
<feature type="compositionally biased region" description="Basic residues" evidence="1">
    <location>
        <begin position="408"/>
        <end position="422"/>
    </location>
</feature>
<feature type="compositionally biased region" description="Basic and acidic residues" evidence="1">
    <location>
        <begin position="385"/>
        <end position="395"/>
    </location>
</feature>
<feature type="compositionally biased region" description="Basic and acidic residues" evidence="1">
    <location>
        <begin position="248"/>
        <end position="257"/>
    </location>
</feature>
<feature type="compositionally biased region" description="Polar residues" evidence="1">
    <location>
        <begin position="354"/>
        <end position="365"/>
    </location>
</feature>
<feature type="compositionally biased region" description="Polar residues" evidence="1">
    <location>
        <begin position="569"/>
        <end position="578"/>
    </location>
</feature>
<dbReference type="AlphaFoldDB" id="A8NWH0"/>
<dbReference type="OMA" id="YYQSEHA"/>
<feature type="compositionally biased region" description="Polar residues" evidence="1">
    <location>
        <begin position="485"/>
        <end position="503"/>
    </location>
</feature>
<dbReference type="RefSeq" id="XP_001836889.2">
    <property type="nucleotide sequence ID" value="XM_001836837.2"/>
</dbReference>
<feature type="compositionally biased region" description="Polar residues" evidence="1">
    <location>
        <begin position="599"/>
        <end position="616"/>
    </location>
</feature>
<feature type="region of interest" description="Disordered" evidence="1">
    <location>
        <begin position="542"/>
        <end position="668"/>
    </location>
</feature>
<feature type="compositionally biased region" description="Low complexity" evidence="1">
    <location>
        <begin position="269"/>
        <end position="290"/>
    </location>
</feature>
<feature type="region of interest" description="Disordered" evidence="1">
    <location>
        <begin position="474"/>
        <end position="509"/>
    </location>
</feature>
<dbReference type="STRING" id="240176.A8NWH0"/>
<evidence type="ECO:0000313" key="2">
    <source>
        <dbReference type="EMBL" id="EAU84506.2"/>
    </source>
</evidence>
<feature type="compositionally biased region" description="Basic and acidic residues" evidence="1">
    <location>
        <begin position="223"/>
        <end position="233"/>
    </location>
</feature>
<dbReference type="VEuPathDB" id="FungiDB:CC1G_00025"/>
<sequence length="761" mass="82392">MVTPEIGASKEIHVPVAPPVIVDLASTSTRQTVKLVSSSSTTNLKLPHVPQRHGSSTPTFDPVETTPFLGYQPGLHATAGPLPPPPRATFAMLHTPPPPRPPRLHSPAPPRAKSDLEAVKQALQLPPSVAAKLAKTTPPSHQPLPEVKPLKLTPKRDVNTPKIQPKTIEEDNANQSSLPRTASVHRREGAFQQLSSSSSSTSRSIVDDTDDKVASTTPTRPRLVVDNDRDEHVPSVTVVEAKANPVVDNKKLDDQELNHSSSDYPIIARSLLRSPSPESGGSSNSHSGRSITFRDDAPPERRSARDRRSLSPSSVGSHSGHYQTQSQFRSTSPRGSASSSTSNGTAPSPPPKSFRNSFIVQQTAANLKRFSSLPRTPSRASTSRSDQRSSAETHYSHRSSRTPSPVRSRQHHQQRPVVRRKRVDSNPAAMFCHEVYQQRTTAERCQIYIEKINELYIHDCGLSGWVLEMKYRGSATGHPRGPSSRPFQPQPRVTSKSSMTSEATFPRRPDAVVATDLSAQSSTYHDVSPATVAVNLPYPSLATQQRQQSIRSTASSSGSTPPPSIRSLAPSNGSNNKTGFFASLGRKASMTSGRRERASSTLGHSSTSATSKSVLTKSPPMGKELSISRPILMSTTNTAHSGSPAGSVHGHGHTGPSGPRAPPNRAQRSKTLIPTPASQTYSLEREEALGRRPSLFDLNSPTGYQEPYSDPLFAEQVDKLHNVLPHADRSVLAGYLRRAGQDVLAIGQYLEDEKNGTLKYF</sequence>
<dbReference type="KEGG" id="cci:CC1G_00025"/>
<feature type="compositionally biased region" description="Low complexity" evidence="1">
    <location>
        <begin position="371"/>
        <end position="384"/>
    </location>
</feature>
<feature type="compositionally biased region" description="Low complexity" evidence="1">
    <location>
        <begin position="542"/>
        <end position="559"/>
    </location>
</feature>
<feature type="region of interest" description="Disordered" evidence="1">
    <location>
        <begin position="36"/>
        <end position="60"/>
    </location>
</feature>
<dbReference type="OrthoDB" id="2413468at2759"/>
<dbReference type="eggNOG" id="ENOG502SC9X">
    <property type="taxonomic scope" value="Eukaryota"/>
</dbReference>
<organism evidence="2 3">
    <name type="scientific">Coprinopsis cinerea (strain Okayama-7 / 130 / ATCC MYA-4618 / FGSC 9003)</name>
    <name type="common">Inky cap fungus</name>
    <name type="synonym">Hormographiella aspergillata</name>
    <dbReference type="NCBI Taxonomy" id="240176"/>
    <lineage>
        <taxon>Eukaryota</taxon>
        <taxon>Fungi</taxon>
        <taxon>Dikarya</taxon>
        <taxon>Basidiomycota</taxon>
        <taxon>Agaricomycotina</taxon>
        <taxon>Agaricomycetes</taxon>
        <taxon>Agaricomycetidae</taxon>
        <taxon>Agaricales</taxon>
        <taxon>Agaricineae</taxon>
        <taxon>Psathyrellaceae</taxon>
        <taxon>Coprinopsis</taxon>
    </lineage>
</organism>
<feature type="compositionally biased region" description="Low complexity" evidence="1">
    <location>
        <begin position="329"/>
        <end position="346"/>
    </location>
</feature>
<evidence type="ECO:0000313" key="3">
    <source>
        <dbReference type="Proteomes" id="UP000001861"/>
    </source>
</evidence>
<name>A8NWH0_COPC7</name>
<comment type="caution">
    <text evidence="2">The sequence shown here is derived from an EMBL/GenBank/DDBJ whole genome shotgun (WGS) entry which is preliminary data.</text>
</comment>
<accession>A8NWH0</accession>
<feature type="compositionally biased region" description="Low complexity" evidence="1">
    <location>
        <begin position="195"/>
        <end position="204"/>
    </location>
</feature>
<feature type="region of interest" description="Disordered" evidence="1">
    <location>
        <begin position="82"/>
        <end position="424"/>
    </location>
</feature>
<feature type="compositionally biased region" description="Basic and acidic residues" evidence="1">
    <location>
        <begin position="292"/>
        <end position="309"/>
    </location>
</feature>
<reference evidence="2 3" key="1">
    <citation type="journal article" date="2010" name="Proc. Natl. Acad. Sci. U.S.A.">
        <title>Insights into evolution of multicellular fungi from the assembled chromosomes of the mushroom Coprinopsis cinerea (Coprinus cinereus).</title>
        <authorList>
            <person name="Stajich J.E."/>
            <person name="Wilke S.K."/>
            <person name="Ahren D."/>
            <person name="Au C.H."/>
            <person name="Birren B.W."/>
            <person name="Borodovsky M."/>
            <person name="Burns C."/>
            <person name="Canback B."/>
            <person name="Casselton L.A."/>
            <person name="Cheng C.K."/>
            <person name="Deng J."/>
            <person name="Dietrich F.S."/>
            <person name="Fargo D.C."/>
            <person name="Farman M.L."/>
            <person name="Gathman A.C."/>
            <person name="Goldberg J."/>
            <person name="Guigo R."/>
            <person name="Hoegger P.J."/>
            <person name="Hooker J.B."/>
            <person name="Huggins A."/>
            <person name="James T.Y."/>
            <person name="Kamada T."/>
            <person name="Kilaru S."/>
            <person name="Kodira C."/>
            <person name="Kues U."/>
            <person name="Kupfer D."/>
            <person name="Kwan H.S."/>
            <person name="Lomsadze A."/>
            <person name="Li W."/>
            <person name="Lilly W.W."/>
            <person name="Ma L.J."/>
            <person name="Mackey A.J."/>
            <person name="Manning G."/>
            <person name="Martin F."/>
            <person name="Muraguchi H."/>
            <person name="Natvig D.O."/>
            <person name="Palmerini H."/>
            <person name="Ramesh M.A."/>
            <person name="Rehmeyer C.J."/>
            <person name="Roe B.A."/>
            <person name="Shenoy N."/>
            <person name="Stanke M."/>
            <person name="Ter-Hovhannisyan V."/>
            <person name="Tunlid A."/>
            <person name="Velagapudi R."/>
            <person name="Vision T.J."/>
            <person name="Zeng Q."/>
            <person name="Zolan M.E."/>
            <person name="Pukkila P.J."/>
        </authorList>
    </citation>
    <scope>NUCLEOTIDE SEQUENCE [LARGE SCALE GENOMIC DNA]</scope>
    <source>
        <strain evidence="3">Okayama-7 / 130 / ATCC MYA-4618 / FGSC 9003</strain>
    </source>
</reference>
<feature type="compositionally biased region" description="Low complexity" evidence="1">
    <location>
        <begin position="310"/>
        <end position="321"/>
    </location>
</feature>